<feature type="compositionally biased region" description="Basic and acidic residues" evidence="1">
    <location>
        <begin position="165"/>
        <end position="178"/>
    </location>
</feature>
<keyword evidence="3" id="KW-1185">Reference proteome</keyword>
<evidence type="ECO:0000256" key="1">
    <source>
        <dbReference type="SAM" id="MobiDB-lite"/>
    </source>
</evidence>
<feature type="region of interest" description="Disordered" evidence="1">
    <location>
        <begin position="62"/>
        <end position="84"/>
    </location>
</feature>
<evidence type="ECO:0000313" key="3">
    <source>
        <dbReference type="Proteomes" id="UP000756921"/>
    </source>
</evidence>
<feature type="region of interest" description="Disordered" evidence="1">
    <location>
        <begin position="153"/>
        <end position="178"/>
    </location>
</feature>
<comment type="caution">
    <text evidence="2">The sequence shown here is derived from an EMBL/GenBank/DDBJ whole genome shotgun (WGS) entry which is preliminary data.</text>
</comment>
<proteinExistence type="predicted"/>
<evidence type="ECO:0000313" key="2">
    <source>
        <dbReference type="EMBL" id="KAF9740974.1"/>
    </source>
</evidence>
<dbReference type="EMBL" id="WJXW01000001">
    <property type="protein sequence ID" value="KAF9740974.1"/>
    <property type="molecule type" value="Genomic_DNA"/>
</dbReference>
<accession>A0A9P6GVJ6</accession>
<protein>
    <submittedName>
        <fullName evidence="2">Uncharacterized protein</fullName>
    </submittedName>
</protein>
<name>A0A9P6GVJ6_9PLEO</name>
<organism evidence="2 3">
    <name type="scientific">Paraphaeosphaeria minitans</name>
    <dbReference type="NCBI Taxonomy" id="565426"/>
    <lineage>
        <taxon>Eukaryota</taxon>
        <taxon>Fungi</taxon>
        <taxon>Dikarya</taxon>
        <taxon>Ascomycota</taxon>
        <taxon>Pezizomycotina</taxon>
        <taxon>Dothideomycetes</taxon>
        <taxon>Pleosporomycetidae</taxon>
        <taxon>Pleosporales</taxon>
        <taxon>Massarineae</taxon>
        <taxon>Didymosphaeriaceae</taxon>
        <taxon>Paraphaeosphaeria</taxon>
    </lineage>
</organism>
<dbReference type="Proteomes" id="UP000756921">
    <property type="component" value="Unassembled WGS sequence"/>
</dbReference>
<sequence length="232" mass="25292">MLFFANTFTRPDQPRVFSTSLVIPVGRWHALRFGCNKVARPSRAHSSQSRFNISIAPPPLPSFSPRTHIDSPAVPPSTALAPPAADAQSIPLGLELELTVQHLFSQRLALQAASRKFDRGAACGGSVRWGRRRKQLVGRQALWEYSNSDAAQIDLGSGAPNSHDSPPRPDPVRAKIPPDEGNMISLGFAMVNAAVLVQVRRTQLWLSKLPSPPVQPAPHLAFPTPTTHLFKL</sequence>
<reference evidence="2" key="1">
    <citation type="journal article" date="2020" name="Mol. Plant Microbe Interact.">
        <title>Genome Sequence of the Biocontrol Agent Coniothyrium minitans strain Conio (IMI 134523).</title>
        <authorList>
            <person name="Patel D."/>
            <person name="Shittu T.A."/>
            <person name="Baroncelli R."/>
            <person name="Muthumeenakshi S."/>
            <person name="Osborne T.H."/>
            <person name="Janganan T.K."/>
            <person name="Sreenivasaprasad S."/>
        </authorList>
    </citation>
    <scope>NUCLEOTIDE SEQUENCE</scope>
    <source>
        <strain evidence="2">Conio</strain>
    </source>
</reference>
<gene>
    <name evidence="2" type="ORF">PMIN01_00513</name>
</gene>
<dbReference type="AlphaFoldDB" id="A0A9P6GVJ6"/>